<reference evidence="2" key="1">
    <citation type="submission" date="2023-02" db="EMBL/GenBank/DDBJ databases">
        <title>Genome of toxic invasive species Heracleum sosnowskyi carries increased number of genes despite the absence of recent whole-genome duplications.</title>
        <authorList>
            <person name="Schelkunov M."/>
            <person name="Shtratnikova V."/>
            <person name="Makarenko M."/>
            <person name="Klepikova A."/>
            <person name="Omelchenko D."/>
            <person name="Novikova G."/>
            <person name="Obukhova E."/>
            <person name="Bogdanov V."/>
            <person name="Penin A."/>
            <person name="Logacheva M."/>
        </authorList>
    </citation>
    <scope>NUCLEOTIDE SEQUENCE</scope>
    <source>
        <strain evidence="2">Hsosn_3</strain>
        <tissue evidence="2">Leaf</tissue>
    </source>
</reference>
<evidence type="ECO:0000256" key="1">
    <source>
        <dbReference type="SAM" id="MobiDB-lite"/>
    </source>
</evidence>
<gene>
    <name evidence="2" type="ORF">POM88_039832</name>
</gene>
<protein>
    <submittedName>
        <fullName evidence="2">Uncharacterized protein</fullName>
    </submittedName>
</protein>
<evidence type="ECO:0000313" key="2">
    <source>
        <dbReference type="EMBL" id="KAK1364271.1"/>
    </source>
</evidence>
<dbReference type="EMBL" id="JAUIZM010000009">
    <property type="protein sequence ID" value="KAK1364271.1"/>
    <property type="molecule type" value="Genomic_DNA"/>
</dbReference>
<feature type="compositionally biased region" description="Basic and acidic residues" evidence="1">
    <location>
        <begin position="141"/>
        <end position="152"/>
    </location>
</feature>
<sequence>MAPQPETWQAQRIDLVEEAVAELRKAMSDEVSNAVNRVASEMQQALVSQITSSLDQITQKMQVRIDRARENNEALISEVTRRHEEFQSEMRSTITAFKQTRTEQQGELGGFGLGSLGDGLGSGIHNLMRGGGGFHGSTSQSKDKERVEDDPGRGGNSGNGGNWRYRKLDLPQFDGTNPDGWILRAE</sequence>
<dbReference type="Proteomes" id="UP001237642">
    <property type="component" value="Unassembled WGS sequence"/>
</dbReference>
<accession>A0AAD8HCY2</accession>
<keyword evidence="3" id="KW-1185">Reference proteome</keyword>
<reference evidence="2" key="2">
    <citation type="submission" date="2023-05" db="EMBL/GenBank/DDBJ databases">
        <authorList>
            <person name="Schelkunov M.I."/>
        </authorList>
    </citation>
    <scope>NUCLEOTIDE SEQUENCE</scope>
    <source>
        <strain evidence="2">Hsosn_3</strain>
        <tissue evidence="2">Leaf</tissue>
    </source>
</reference>
<feature type="region of interest" description="Disordered" evidence="1">
    <location>
        <begin position="127"/>
        <end position="186"/>
    </location>
</feature>
<dbReference type="AlphaFoldDB" id="A0AAD8HCY2"/>
<comment type="caution">
    <text evidence="2">The sequence shown here is derived from an EMBL/GenBank/DDBJ whole genome shotgun (WGS) entry which is preliminary data.</text>
</comment>
<evidence type="ECO:0000313" key="3">
    <source>
        <dbReference type="Proteomes" id="UP001237642"/>
    </source>
</evidence>
<organism evidence="2 3">
    <name type="scientific">Heracleum sosnowskyi</name>
    <dbReference type="NCBI Taxonomy" id="360622"/>
    <lineage>
        <taxon>Eukaryota</taxon>
        <taxon>Viridiplantae</taxon>
        <taxon>Streptophyta</taxon>
        <taxon>Embryophyta</taxon>
        <taxon>Tracheophyta</taxon>
        <taxon>Spermatophyta</taxon>
        <taxon>Magnoliopsida</taxon>
        <taxon>eudicotyledons</taxon>
        <taxon>Gunneridae</taxon>
        <taxon>Pentapetalae</taxon>
        <taxon>asterids</taxon>
        <taxon>campanulids</taxon>
        <taxon>Apiales</taxon>
        <taxon>Apiaceae</taxon>
        <taxon>Apioideae</taxon>
        <taxon>apioid superclade</taxon>
        <taxon>Tordylieae</taxon>
        <taxon>Tordyliinae</taxon>
        <taxon>Heracleum</taxon>
    </lineage>
</organism>
<proteinExistence type="predicted"/>
<name>A0AAD8HCY2_9APIA</name>